<dbReference type="PANTHER" id="PTHR45348:SF2">
    <property type="entry name" value="ZINC-TYPE ALCOHOL DEHYDROGENASE-LIKE PROTEIN C2E1P3.01"/>
    <property type="match status" value="1"/>
</dbReference>
<dbReference type="Pfam" id="PF08240">
    <property type="entry name" value="ADH_N"/>
    <property type="match status" value="1"/>
</dbReference>
<evidence type="ECO:0000256" key="3">
    <source>
        <dbReference type="ARBA" id="ARBA00023002"/>
    </source>
</evidence>
<evidence type="ECO:0000313" key="5">
    <source>
        <dbReference type="EMBL" id="KAH7138635.1"/>
    </source>
</evidence>
<gene>
    <name evidence="5" type="ORF">B0J11DRAFT_514975</name>
</gene>
<dbReference type="InterPro" id="IPR013154">
    <property type="entry name" value="ADH-like_N"/>
</dbReference>
<protein>
    <submittedName>
        <fullName evidence="5">Alcohol dehydrogenase</fullName>
    </submittedName>
</protein>
<comment type="similarity">
    <text evidence="1">Belongs to the zinc-containing alcohol dehydrogenase family.</text>
</comment>
<dbReference type="CDD" id="cd08249">
    <property type="entry name" value="enoyl_reductase_like"/>
    <property type="match status" value="1"/>
</dbReference>
<keyword evidence="6" id="KW-1185">Reference proteome</keyword>
<dbReference type="AlphaFoldDB" id="A0A9P9J1F3"/>
<dbReference type="Gene3D" id="3.40.50.720">
    <property type="entry name" value="NAD(P)-binding Rossmann-like Domain"/>
    <property type="match status" value="1"/>
</dbReference>
<sequence length="351" mass="37935">MPTQNAIVVTAIGKPLAHSTRPMPQPSPTQVQLRVTVAALNPHDQKGRDIGLFIKENLPAVLANDVTGVVTIVGENVTRFNIGDHVFSQGNMTPDHSQKGLQQYVVVEEHASSKVPDGFSDHDATTIPTNVIPAVVGFFDEINGLGIPAPWTEKAKTFDYAGTQLLIIGGGSNCGRFAVQIAKLAGIGKIVVVGGREDQLKKFGATHIIDRHGGNDVVLERIRKIVGDDLVYAYDAVNHPSDQYLGINALSNSKKGALARLVFSIGEPDTSKILPKNAGYELKNTFGSSHAKAELTTPFWKQLEGYLQKGEIVPLQYTAVNGLDLDKANEVLDAYRDGRPIGQTQFRISRL</sequence>
<dbReference type="GO" id="GO:0016651">
    <property type="term" value="F:oxidoreductase activity, acting on NAD(P)H"/>
    <property type="evidence" value="ECO:0007669"/>
    <property type="project" value="InterPro"/>
</dbReference>
<proteinExistence type="inferred from homology"/>
<dbReference type="Proteomes" id="UP000700596">
    <property type="component" value="Unassembled WGS sequence"/>
</dbReference>
<dbReference type="SMART" id="SM00829">
    <property type="entry name" value="PKS_ER"/>
    <property type="match status" value="1"/>
</dbReference>
<reference evidence="5" key="1">
    <citation type="journal article" date="2021" name="Nat. Commun.">
        <title>Genetic determinants of endophytism in the Arabidopsis root mycobiome.</title>
        <authorList>
            <person name="Mesny F."/>
            <person name="Miyauchi S."/>
            <person name="Thiergart T."/>
            <person name="Pickel B."/>
            <person name="Atanasova L."/>
            <person name="Karlsson M."/>
            <person name="Huettel B."/>
            <person name="Barry K.W."/>
            <person name="Haridas S."/>
            <person name="Chen C."/>
            <person name="Bauer D."/>
            <person name="Andreopoulos W."/>
            <person name="Pangilinan J."/>
            <person name="LaButti K."/>
            <person name="Riley R."/>
            <person name="Lipzen A."/>
            <person name="Clum A."/>
            <person name="Drula E."/>
            <person name="Henrissat B."/>
            <person name="Kohler A."/>
            <person name="Grigoriev I.V."/>
            <person name="Martin F.M."/>
            <person name="Hacquard S."/>
        </authorList>
    </citation>
    <scope>NUCLEOTIDE SEQUENCE</scope>
    <source>
        <strain evidence="5">MPI-CAGE-CH-0243</strain>
    </source>
</reference>
<dbReference type="InterPro" id="IPR036291">
    <property type="entry name" value="NAD(P)-bd_dom_sf"/>
</dbReference>
<dbReference type="InterPro" id="IPR020843">
    <property type="entry name" value="ER"/>
</dbReference>
<dbReference type="InterPro" id="IPR013149">
    <property type="entry name" value="ADH-like_C"/>
</dbReference>
<organism evidence="5 6">
    <name type="scientific">Dendryphion nanum</name>
    <dbReference type="NCBI Taxonomy" id="256645"/>
    <lineage>
        <taxon>Eukaryota</taxon>
        <taxon>Fungi</taxon>
        <taxon>Dikarya</taxon>
        <taxon>Ascomycota</taxon>
        <taxon>Pezizomycotina</taxon>
        <taxon>Dothideomycetes</taxon>
        <taxon>Pleosporomycetidae</taxon>
        <taxon>Pleosporales</taxon>
        <taxon>Torulaceae</taxon>
        <taxon>Dendryphion</taxon>
    </lineage>
</organism>
<name>A0A9P9J1F3_9PLEO</name>
<comment type="subunit">
    <text evidence="2">Monomer.</text>
</comment>
<dbReference type="OrthoDB" id="9992527at2759"/>
<dbReference type="EMBL" id="JAGMWT010000001">
    <property type="protein sequence ID" value="KAH7138635.1"/>
    <property type="molecule type" value="Genomic_DNA"/>
</dbReference>
<dbReference type="SUPFAM" id="SSF50129">
    <property type="entry name" value="GroES-like"/>
    <property type="match status" value="1"/>
</dbReference>
<evidence type="ECO:0000256" key="1">
    <source>
        <dbReference type="ARBA" id="ARBA00008072"/>
    </source>
</evidence>
<dbReference type="InterPro" id="IPR047122">
    <property type="entry name" value="Trans-enoyl_RdTase-like"/>
</dbReference>
<evidence type="ECO:0000259" key="4">
    <source>
        <dbReference type="SMART" id="SM00829"/>
    </source>
</evidence>
<dbReference type="PANTHER" id="PTHR45348">
    <property type="entry name" value="HYPOTHETICAL OXIDOREDUCTASE (EUROFUNG)"/>
    <property type="match status" value="1"/>
</dbReference>
<dbReference type="Pfam" id="PF00107">
    <property type="entry name" value="ADH_zinc_N"/>
    <property type="match status" value="1"/>
</dbReference>
<accession>A0A9P9J1F3</accession>
<dbReference type="SUPFAM" id="SSF51735">
    <property type="entry name" value="NAD(P)-binding Rossmann-fold domains"/>
    <property type="match status" value="1"/>
</dbReference>
<feature type="domain" description="Enoyl reductase (ER)" evidence="4">
    <location>
        <begin position="13"/>
        <end position="346"/>
    </location>
</feature>
<comment type="caution">
    <text evidence="5">The sequence shown here is derived from an EMBL/GenBank/DDBJ whole genome shotgun (WGS) entry which is preliminary data.</text>
</comment>
<dbReference type="Gene3D" id="3.90.180.10">
    <property type="entry name" value="Medium-chain alcohol dehydrogenases, catalytic domain"/>
    <property type="match status" value="1"/>
</dbReference>
<keyword evidence="3" id="KW-0560">Oxidoreductase</keyword>
<dbReference type="InterPro" id="IPR011032">
    <property type="entry name" value="GroES-like_sf"/>
</dbReference>
<evidence type="ECO:0000256" key="2">
    <source>
        <dbReference type="ARBA" id="ARBA00011245"/>
    </source>
</evidence>
<evidence type="ECO:0000313" key="6">
    <source>
        <dbReference type="Proteomes" id="UP000700596"/>
    </source>
</evidence>